<dbReference type="AlphaFoldDB" id="A0A0F8ZGL9"/>
<evidence type="ECO:0000313" key="1">
    <source>
        <dbReference type="EMBL" id="KKK92873.1"/>
    </source>
</evidence>
<dbReference type="EMBL" id="LAZR01048020">
    <property type="protein sequence ID" value="KKK92873.1"/>
    <property type="molecule type" value="Genomic_DNA"/>
</dbReference>
<proteinExistence type="predicted"/>
<gene>
    <name evidence="1" type="ORF">LCGC14_2698570</name>
</gene>
<organism evidence="1">
    <name type="scientific">marine sediment metagenome</name>
    <dbReference type="NCBI Taxonomy" id="412755"/>
    <lineage>
        <taxon>unclassified sequences</taxon>
        <taxon>metagenomes</taxon>
        <taxon>ecological metagenomes</taxon>
    </lineage>
</organism>
<sequence length="133" mass="14315">MTHTPAEALATEIGTQVGSLTLGTNLFHSTIRAPDGTVPENCVFAWDGGGAPPLRSMSEPDEVRKSVILVSVRNTKYGTGSDLAISIMDSLRAQSISTYLDLELVNSAPRSLGQDKEGLHHFGLEFILTYQEP</sequence>
<protein>
    <recommendedName>
        <fullName evidence="2">DUF3168 domain-containing protein</fullName>
    </recommendedName>
</protein>
<dbReference type="Pfam" id="PF12691">
    <property type="entry name" value="Phage_tail_terminator_6"/>
    <property type="match status" value="1"/>
</dbReference>
<dbReference type="InterPro" id="IPR024411">
    <property type="entry name" value="Tail_terminator_phage"/>
</dbReference>
<accession>A0A0F8ZGL9</accession>
<name>A0A0F8ZGL9_9ZZZZ</name>
<evidence type="ECO:0008006" key="2">
    <source>
        <dbReference type="Google" id="ProtNLM"/>
    </source>
</evidence>
<reference evidence="1" key="1">
    <citation type="journal article" date="2015" name="Nature">
        <title>Complex archaea that bridge the gap between prokaryotes and eukaryotes.</title>
        <authorList>
            <person name="Spang A."/>
            <person name="Saw J.H."/>
            <person name="Jorgensen S.L."/>
            <person name="Zaremba-Niedzwiedzka K."/>
            <person name="Martijn J."/>
            <person name="Lind A.E."/>
            <person name="van Eijk R."/>
            <person name="Schleper C."/>
            <person name="Guy L."/>
            <person name="Ettema T.J."/>
        </authorList>
    </citation>
    <scope>NUCLEOTIDE SEQUENCE</scope>
</reference>
<comment type="caution">
    <text evidence="1">The sequence shown here is derived from an EMBL/GenBank/DDBJ whole genome shotgun (WGS) entry which is preliminary data.</text>
</comment>